<protein>
    <submittedName>
        <fullName evidence="1">Uncharacterized protein</fullName>
    </submittedName>
</protein>
<evidence type="ECO:0000313" key="1">
    <source>
        <dbReference type="EMBL" id="JAH29075.1"/>
    </source>
</evidence>
<name>A0A0E9RKT7_ANGAN</name>
<organism evidence="1">
    <name type="scientific">Anguilla anguilla</name>
    <name type="common">European freshwater eel</name>
    <name type="synonym">Muraena anguilla</name>
    <dbReference type="NCBI Taxonomy" id="7936"/>
    <lineage>
        <taxon>Eukaryota</taxon>
        <taxon>Metazoa</taxon>
        <taxon>Chordata</taxon>
        <taxon>Craniata</taxon>
        <taxon>Vertebrata</taxon>
        <taxon>Euteleostomi</taxon>
        <taxon>Actinopterygii</taxon>
        <taxon>Neopterygii</taxon>
        <taxon>Teleostei</taxon>
        <taxon>Anguilliformes</taxon>
        <taxon>Anguillidae</taxon>
        <taxon>Anguilla</taxon>
    </lineage>
</organism>
<sequence>MKWPIIKNECKSISDAFSAFTWRKTAFESVNEKLLVVLLCQGKISHFSFN</sequence>
<dbReference type="AlphaFoldDB" id="A0A0E9RKT7"/>
<accession>A0A0E9RKT7</accession>
<dbReference type="EMBL" id="GBXM01079502">
    <property type="protein sequence ID" value="JAH29075.1"/>
    <property type="molecule type" value="Transcribed_RNA"/>
</dbReference>
<proteinExistence type="predicted"/>
<reference evidence="1" key="1">
    <citation type="submission" date="2014-11" db="EMBL/GenBank/DDBJ databases">
        <authorList>
            <person name="Amaro Gonzalez C."/>
        </authorList>
    </citation>
    <scope>NUCLEOTIDE SEQUENCE</scope>
</reference>
<reference evidence="1" key="2">
    <citation type="journal article" date="2015" name="Fish Shellfish Immunol.">
        <title>Early steps in the European eel (Anguilla anguilla)-Vibrio vulnificus interaction in the gills: Role of the RtxA13 toxin.</title>
        <authorList>
            <person name="Callol A."/>
            <person name="Pajuelo D."/>
            <person name="Ebbesson L."/>
            <person name="Teles M."/>
            <person name="MacKenzie S."/>
            <person name="Amaro C."/>
        </authorList>
    </citation>
    <scope>NUCLEOTIDE SEQUENCE</scope>
</reference>